<name>A0A3G9IGG7_9ACTN</name>
<dbReference type="EMBL" id="AP019307">
    <property type="protein sequence ID" value="BBH17362.1"/>
    <property type="molecule type" value="Genomic_DNA"/>
</dbReference>
<comment type="subcellular location">
    <subcellularLocation>
        <location evidence="1">Cell membrane</location>
        <topology evidence="1">Multi-pass membrane protein</topology>
    </subcellularLocation>
</comment>
<dbReference type="Pfam" id="PF02104">
    <property type="entry name" value="SURF1"/>
    <property type="match status" value="1"/>
</dbReference>
<keyword evidence="1" id="KW-0472">Membrane</keyword>
<dbReference type="KEGG" id="nbe:Back2_16490"/>
<dbReference type="Proteomes" id="UP000271573">
    <property type="component" value="Chromosome"/>
</dbReference>
<dbReference type="OrthoDB" id="3266379at2"/>
<keyword evidence="1" id="KW-1003">Cell membrane</keyword>
<evidence type="ECO:0000256" key="1">
    <source>
        <dbReference type="RuleBase" id="RU363076"/>
    </source>
</evidence>
<reference evidence="2 3" key="1">
    <citation type="submission" date="2018-11" db="EMBL/GenBank/DDBJ databases">
        <title>Complete genome sequence of Nocardioides baekrokdamisoli strain KCTC 39748.</title>
        <authorList>
            <person name="Kang S.W."/>
            <person name="Lee K.C."/>
            <person name="Kim K.K."/>
            <person name="Kim J.S."/>
            <person name="Kim D.S."/>
            <person name="Ko S.H."/>
            <person name="Yang S.H."/>
            <person name="Shin Y.K."/>
            <person name="Lee J.S."/>
        </authorList>
    </citation>
    <scope>NUCLEOTIDE SEQUENCE [LARGE SCALE GENOMIC DNA]</scope>
    <source>
        <strain evidence="2 3">KCTC 39748</strain>
    </source>
</reference>
<feature type="transmembrane region" description="Helical" evidence="1">
    <location>
        <begin position="12"/>
        <end position="31"/>
    </location>
</feature>
<protein>
    <recommendedName>
        <fullName evidence="1">SURF1-like protein</fullName>
    </recommendedName>
</protein>
<sequence length="231" mass="24770">MIAALHPRLWGVHALGLAAVAAAVILGIWQWNVGDGRKSTQSHEYAHAAPAPLASVIAPGASFPASEFGRPVRVTGQWVPSSTVFVHAGSGYWVATAVRSGDSSIYVVRGATDRPEDRSWVGSPLTADVVGWLQPDQSSIDPAQGRVLPVMSNGLTAAFASTPLLDAYVVASAPPGWMTAVPEPTLPKADFWTGLRNWLYAIEWWFFACFAAFIWSRQVRDMTATPVPSES</sequence>
<accession>A0A3G9IGG7</accession>
<dbReference type="RefSeq" id="WP_125568462.1">
    <property type="nucleotide sequence ID" value="NZ_AP019307.1"/>
</dbReference>
<gene>
    <name evidence="2" type="ORF">Back2_16490</name>
</gene>
<evidence type="ECO:0000313" key="3">
    <source>
        <dbReference type="Proteomes" id="UP000271573"/>
    </source>
</evidence>
<keyword evidence="3" id="KW-1185">Reference proteome</keyword>
<keyword evidence="1" id="KW-0812">Transmembrane</keyword>
<feature type="transmembrane region" description="Helical" evidence="1">
    <location>
        <begin position="198"/>
        <end position="215"/>
    </location>
</feature>
<dbReference type="AlphaFoldDB" id="A0A3G9IGG7"/>
<keyword evidence="1" id="KW-1133">Transmembrane helix</keyword>
<evidence type="ECO:0000313" key="2">
    <source>
        <dbReference type="EMBL" id="BBH17362.1"/>
    </source>
</evidence>
<comment type="similarity">
    <text evidence="1">Belongs to the SURF1 family.</text>
</comment>
<proteinExistence type="inferred from homology"/>
<dbReference type="GO" id="GO:0005886">
    <property type="term" value="C:plasma membrane"/>
    <property type="evidence" value="ECO:0007669"/>
    <property type="project" value="UniProtKB-SubCell"/>
</dbReference>
<organism evidence="2 3">
    <name type="scientific">Nocardioides baekrokdamisoli</name>
    <dbReference type="NCBI Taxonomy" id="1804624"/>
    <lineage>
        <taxon>Bacteria</taxon>
        <taxon>Bacillati</taxon>
        <taxon>Actinomycetota</taxon>
        <taxon>Actinomycetes</taxon>
        <taxon>Propionibacteriales</taxon>
        <taxon>Nocardioidaceae</taxon>
        <taxon>Nocardioides</taxon>
    </lineage>
</organism>
<dbReference type="InterPro" id="IPR002994">
    <property type="entry name" value="Surf1/Shy1"/>
</dbReference>